<dbReference type="InterPro" id="IPR002893">
    <property type="entry name" value="Znf_MYND"/>
</dbReference>
<evidence type="ECO:0000256" key="2">
    <source>
        <dbReference type="ARBA" id="ARBA00022771"/>
    </source>
</evidence>
<dbReference type="AlphaFoldDB" id="A0A2S5BAC2"/>
<dbReference type="EMBL" id="PJQD01000035">
    <property type="protein sequence ID" value="POY73717.1"/>
    <property type="molecule type" value="Genomic_DNA"/>
</dbReference>
<proteinExistence type="predicted"/>
<evidence type="ECO:0000313" key="5">
    <source>
        <dbReference type="EMBL" id="POY73717.1"/>
    </source>
</evidence>
<organism evidence="5 6">
    <name type="scientific">Rhodotorula taiwanensis</name>
    <dbReference type="NCBI Taxonomy" id="741276"/>
    <lineage>
        <taxon>Eukaryota</taxon>
        <taxon>Fungi</taxon>
        <taxon>Dikarya</taxon>
        <taxon>Basidiomycota</taxon>
        <taxon>Pucciniomycotina</taxon>
        <taxon>Microbotryomycetes</taxon>
        <taxon>Sporidiobolales</taxon>
        <taxon>Sporidiobolaceae</taxon>
        <taxon>Rhodotorula</taxon>
    </lineage>
</organism>
<dbReference type="SUPFAM" id="SSF144232">
    <property type="entry name" value="HIT/MYND zinc finger-like"/>
    <property type="match status" value="1"/>
</dbReference>
<protein>
    <recommendedName>
        <fullName evidence="4">MYND-type domain-containing protein</fullName>
    </recommendedName>
</protein>
<comment type="caution">
    <text evidence="5">The sequence shown here is derived from an EMBL/GenBank/DDBJ whole genome shotgun (WGS) entry which is preliminary data.</text>
</comment>
<feature type="domain" description="MYND-type" evidence="4">
    <location>
        <begin position="4"/>
        <end position="44"/>
    </location>
</feature>
<dbReference type="GO" id="GO:0008270">
    <property type="term" value="F:zinc ion binding"/>
    <property type="evidence" value="ECO:0007669"/>
    <property type="project" value="UniProtKB-KW"/>
</dbReference>
<dbReference type="Pfam" id="PF01753">
    <property type="entry name" value="zf-MYND"/>
    <property type="match status" value="1"/>
</dbReference>
<evidence type="ECO:0000313" key="6">
    <source>
        <dbReference type="Proteomes" id="UP000237144"/>
    </source>
</evidence>
<reference evidence="5 6" key="1">
    <citation type="journal article" date="2018" name="Front. Microbiol.">
        <title>Prospects for Fungal Bioremediation of Acidic Radioactive Waste Sites: Characterization and Genome Sequence of Rhodotorula taiwanensis MD1149.</title>
        <authorList>
            <person name="Tkavc R."/>
            <person name="Matrosova V.Y."/>
            <person name="Grichenko O.E."/>
            <person name="Gostincar C."/>
            <person name="Volpe R.P."/>
            <person name="Klimenkova P."/>
            <person name="Gaidamakova E.K."/>
            <person name="Zhou C.E."/>
            <person name="Stewart B.J."/>
            <person name="Lyman M.G."/>
            <person name="Malfatti S.A."/>
            <person name="Rubinfeld B."/>
            <person name="Courtot M."/>
            <person name="Singh J."/>
            <person name="Dalgard C.L."/>
            <person name="Hamilton T."/>
            <person name="Frey K.G."/>
            <person name="Gunde-Cimerman N."/>
            <person name="Dugan L."/>
            <person name="Daly M.J."/>
        </authorList>
    </citation>
    <scope>NUCLEOTIDE SEQUENCE [LARGE SCALE GENOMIC DNA]</scope>
    <source>
        <strain evidence="5 6">MD1149</strain>
    </source>
</reference>
<keyword evidence="6" id="KW-1185">Reference proteome</keyword>
<evidence type="ECO:0000256" key="3">
    <source>
        <dbReference type="ARBA" id="ARBA00022833"/>
    </source>
</evidence>
<dbReference type="OrthoDB" id="407198at2759"/>
<name>A0A2S5BAC2_9BASI</name>
<evidence type="ECO:0000259" key="4">
    <source>
        <dbReference type="Pfam" id="PF01753"/>
    </source>
</evidence>
<dbReference type="Proteomes" id="UP000237144">
    <property type="component" value="Unassembled WGS sequence"/>
</dbReference>
<accession>A0A2S5BAC2</accession>
<keyword evidence="1" id="KW-0479">Metal-binding</keyword>
<dbReference type="Gene3D" id="6.10.140.2220">
    <property type="match status" value="1"/>
</dbReference>
<gene>
    <name evidence="5" type="ORF">BMF94_3255</name>
</gene>
<evidence type="ECO:0000256" key="1">
    <source>
        <dbReference type="ARBA" id="ARBA00022723"/>
    </source>
</evidence>
<keyword evidence="3" id="KW-0862">Zinc</keyword>
<sequence length="256" mass="27888">MGECCVCGKETAQRCGPCGQAGFELFFCSTAHQRLVWPAHKQVCGPRSNPFFPPDLSLEEAALLRKYAHISFGTRDARSPLESGEFQILAGYTAAEHFDHAPLIGRDGAFDAMSDAQLTRVADVFDGQNRAHANVFLRGLLNRAMMAGNAPRSEWLTLNPTFYPVQIDTLLRGSAPLLPADVLNSALHQSLALIAVAKARAAQPSEPPHSDALSRSNLCSLFGRPLGDLGEKLDLLVKFNWVTGQVLRLELQPPLQ</sequence>
<keyword evidence="2" id="KW-0863">Zinc-finger</keyword>